<dbReference type="InterPro" id="IPR005546">
    <property type="entry name" value="Autotransporte_beta"/>
</dbReference>
<feature type="chain" id="PRO_5032345676" evidence="1">
    <location>
        <begin position="24"/>
        <end position="967"/>
    </location>
</feature>
<dbReference type="Pfam" id="PF03797">
    <property type="entry name" value="Autotransporter"/>
    <property type="match status" value="1"/>
</dbReference>
<dbReference type="InterPro" id="IPR036709">
    <property type="entry name" value="Autotransporte_beta_dom_sf"/>
</dbReference>
<dbReference type="Gene3D" id="2.40.128.130">
    <property type="entry name" value="Autotransporter beta-domain"/>
    <property type="match status" value="1"/>
</dbReference>
<accession>A0A7S9RT30</accession>
<protein>
    <submittedName>
        <fullName evidence="3">Autotransporter domain-containing protein</fullName>
    </submittedName>
</protein>
<evidence type="ECO:0000256" key="1">
    <source>
        <dbReference type="SAM" id="SignalP"/>
    </source>
</evidence>
<reference evidence="3 4" key="1">
    <citation type="journal article" date="2018" name="Emerg. Microbes Infect.">
        <title>Genomic analysis of oral Campylobacter concisus strains identified a potential bacterial molecular marker associated with active Crohn's disease.</title>
        <authorList>
            <person name="Liu F."/>
            <person name="Ma R."/>
            <person name="Tay C.Y.A."/>
            <person name="Octavia S."/>
            <person name="Lan R."/>
            <person name="Chung H.K.L."/>
            <person name="Riordan S.M."/>
            <person name="Grimm M.C."/>
            <person name="Leong R.W."/>
            <person name="Tanaka M.M."/>
            <person name="Connor S."/>
            <person name="Zhang L."/>
        </authorList>
    </citation>
    <scope>NUCLEOTIDE SEQUENCE [LARGE SCALE GENOMIC DNA]</scope>
    <source>
        <strain evidence="3 4">H16O-S1</strain>
    </source>
</reference>
<dbReference type="SUPFAM" id="SSF103515">
    <property type="entry name" value="Autotransporter"/>
    <property type="match status" value="1"/>
</dbReference>
<proteinExistence type="predicted"/>
<dbReference type="NCBIfam" id="TIGR01414">
    <property type="entry name" value="autotrans_barl"/>
    <property type="match status" value="1"/>
</dbReference>
<evidence type="ECO:0000313" key="4">
    <source>
        <dbReference type="Proteomes" id="UP000594571"/>
    </source>
</evidence>
<gene>
    <name evidence="3" type="ORF">CVS89_03745</name>
</gene>
<evidence type="ECO:0000313" key="3">
    <source>
        <dbReference type="EMBL" id="QPH97395.1"/>
    </source>
</evidence>
<feature type="domain" description="Autotransporter" evidence="2">
    <location>
        <begin position="705"/>
        <end position="967"/>
    </location>
</feature>
<dbReference type="InterPro" id="IPR006315">
    <property type="entry name" value="OM_autotransptr_brl_dom"/>
</dbReference>
<dbReference type="Proteomes" id="UP000594571">
    <property type="component" value="Chromosome"/>
</dbReference>
<dbReference type="PROSITE" id="PS51257">
    <property type="entry name" value="PROKAR_LIPOPROTEIN"/>
    <property type="match status" value="1"/>
</dbReference>
<feature type="signal peptide" evidence="1">
    <location>
        <begin position="1"/>
        <end position="23"/>
    </location>
</feature>
<name>A0A7S9RT30_9BACT</name>
<organism evidence="3 4">
    <name type="scientific">Campylobacter concisus</name>
    <dbReference type="NCBI Taxonomy" id="199"/>
    <lineage>
        <taxon>Bacteria</taxon>
        <taxon>Pseudomonadati</taxon>
        <taxon>Campylobacterota</taxon>
        <taxon>Epsilonproteobacteria</taxon>
        <taxon>Campylobacterales</taxon>
        <taxon>Campylobacteraceae</taxon>
        <taxon>Campylobacter</taxon>
    </lineage>
</organism>
<dbReference type="PROSITE" id="PS51208">
    <property type="entry name" value="AUTOTRANSPORTER"/>
    <property type="match status" value="1"/>
</dbReference>
<dbReference type="GO" id="GO:0019867">
    <property type="term" value="C:outer membrane"/>
    <property type="evidence" value="ECO:0007669"/>
    <property type="project" value="InterPro"/>
</dbReference>
<dbReference type="EMBL" id="CP049263">
    <property type="protein sequence ID" value="QPH97395.1"/>
    <property type="molecule type" value="Genomic_DNA"/>
</dbReference>
<sequence length="967" mass="105599">MKVSNIACALLLGSCFIVSDLFATPLSDYEDALRAKEDAIALNKKIQRKKENALNSAVEQMKFLLSVKELKEWDGYATNPDPQKAKIYKKMYDASQEIGNALYVLKPTGSPIVIKADDQVSILSVLPTGDIMVSIKSNGGSQVYTGDMYINPFYPMFITPSDMAFIFHDKNIKVWWQFLKGFDKKHAELVNEREKALSDNIKNTLDPAIKEKALALANLGITTTDPKYSEGVVKNFDALDDTLRKDISEKEDALDRVNKKVDQKISEIDRSKVILEKKDLEGIKAQEAKIDAAKARVDSILTTSSDKREALLDAIKAGIPVVKDGKRLTQDDVKDSTKLADSDLDGVITTTRSAAADAKSEVSAVTTLEASDVLPAKAALESAKETLVNFEKKIANDTKKIAKDELKAYKDSIDPHKTGSEAEAIANAKVAKKVADQIFATSIDSFQIGPDKDKVVLLGASAEAIVKQFSDITNAKNALSTAAYAGSDAKRDAIKKAIEAGVPVEHAGKKLSIGDVENLSIADLNALITTSTSKANDAQTALSAVNASAVVVVAQDTIIKNAIKAIADQRDRVKQTSNVRAKSIARSNSFGSGESDVLIALSDILDSNDKVANIFINEDSGEIAGGAKDLHSTLEHTIKYLNRGDIAEILLFNADLATNTRLAKLSNPYNENLALAYAIKNMNGEKFVDNSDETLSSLVKEHANSYKYDHNLWGSTFGGKVKSKDSANTDTYGFTLGYDKAFDNAIVGSFLLMARSKSNEDNMKNDANSYGFGVYARRYLDQKELNAKFLYGFTRNTLATSSSLIGGNDGKYGNKFFDISVDYGYVFDLEDAKFIKPMLGIECTNLKNDSFTTGGAVDINFARTNVRTLSVKAATEFRVYTNEGDYFYITPGIQSEINKSADDGLINFADSRDVTFDIDKRRYTYFTLKTGAEFRLTNALNININFGAKAGSKTQLYNGAFGLSYKF</sequence>
<dbReference type="RefSeq" id="WP_107847741.1">
    <property type="nucleotide sequence ID" value="NZ_CP049234.1"/>
</dbReference>
<dbReference type="SMART" id="SM00869">
    <property type="entry name" value="Autotransporter"/>
    <property type="match status" value="1"/>
</dbReference>
<keyword evidence="1" id="KW-0732">Signal</keyword>
<evidence type="ECO:0000259" key="2">
    <source>
        <dbReference type="PROSITE" id="PS51208"/>
    </source>
</evidence>
<dbReference type="AlphaFoldDB" id="A0A7S9RT30"/>
<reference evidence="3 4" key="2">
    <citation type="journal article" date="2020" name="Microb. Genom.">
        <title>Analysis of complete Campylobacter concisus genomes identifies genomospecies features, secretion systems and novel plasmids and their association with severe ulcerative colitis.</title>
        <authorList>
            <person name="Liu F."/>
            <person name="Chen S."/>
            <person name="Luu L.D.W."/>
            <person name="Lee S.A."/>
            <person name="Tay A.C.Y."/>
            <person name="Wu R."/>
            <person name="Riordan S.M."/>
            <person name="Lan R."/>
            <person name="Liu L."/>
            <person name="Zhang L."/>
        </authorList>
    </citation>
    <scope>NUCLEOTIDE SEQUENCE [LARGE SCALE GENOMIC DNA]</scope>
    <source>
        <strain evidence="3 4">H16O-S1</strain>
    </source>
</reference>